<dbReference type="Proteomes" id="UP000215188">
    <property type="component" value="Unassembled WGS sequence"/>
</dbReference>
<feature type="binding site" evidence="5">
    <location>
        <begin position="154"/>
        <end position="161"/>
    </location>
    <ligand>
        <name>ADP</name>
        <dbReference type="ChEBI" id="CHEBI:456216"/>
    </ligand>
</feature>
<evidence type="ECO:0000313" key="6">
    <source>
        <dbReference type="EMBL" id="OXL14655.1"/>
    </source>
</evidence>
<evidence type="ECO:0000256" key="1">
    <source>
        <dbReference type="ARBA" id="ARBA00022527"/>
    </source>
</evidence>
<keyword evidence="3 5" id="KW-0547">Nucleotide-binding</keyword>
<dbReference type="PANTHER" id="PTHR31756">
    <property type="entry name" value="PYRUVATE, PHOSPHATE DIKINASE REGULATORY PROTEIN 1, CHLOROPLASTIC"/>
    <property type="match status" value="1"/>
</dbReference>
<comment type="caution">
    <text evidence="6">The sequence shown here is derived from an EMBL/GenBank/DDBJ whole genome shotgun (WGS) entry which is preliminary data.</text>
</comment>
<dbReference type="InterPro" id="IPR026530">
    <property type="entry name" value="PSRP"/>
</dbReference>
<evidence type="ECO:0000256" key="3">
    <source>
        <dbReference type="ARBA" id="ARBA00022741"/>
    </source>
</evidence>
<reference evidence="6 7" key="1">
    <citation type="submission" date="2017-06" db="EMBL/GenBank/DDBJ databases">
        <title>Reclassification of a Polynucleobacter cosmopolitanus strain isolated from tropical Lake Victoria as Polynucleobacter victoriensis comb. nov.</title>
        <authorList>
            <person name="Hahn M.W."/>
        </authorList>
    </citation>
    <scope>NUCLEOTIDE SEQUENCE [LARGE SCALE GENOMIC DNA]</scope>
    <source>
        <strain evidence="6 7">MWH-MoIso2</strain>
    </source>
</reference>
<name>A0A229FRM6_9BURK</name>
<dbReference type="InterPro" id="IPR005177">
    <property type="entry name" value="Kinase-pyrophosphorylase"/>
</dbReference>
<comment type="function">
    <text evidence="5">Bifunctional serine/threonine kinase and phosphorylase involved in the regulation of the phosphoenolpyruvate synthase (PEPS) by catalyzing its phosphorylation/dephosphorylation.</text>
</comment>
<comment type="catalytic activity">
    <reaction evidence="5">
        <text>[pyruvate, water dikinase]-phosphate + phosphate + H(+) = [pyruvate, water dikinase] + diphosphate</text>
        <dbReference type="Rhea" id="RHEA:48580"/>
        <dbReference type="Rhea" id="RHEA-COMP:11425"/>
        <dbReference type="Rhea" id="RHEA-COMP:11426"/>
        <dbReference type="ChEBI" id="CHEBI:15378"/>
        <dbReference type="ChEBI" id="CHEBI:33019"/>
        <dbReference type="ChEBI" id="CHEBI:43176"/>
        <dbReference type="ChEBI" id="CHEBI:43474"/>
        <dbReference type="ChEBI" id="CHEBI:68546"/>
        <dbReference type="EC" id="2.7.4.28"/>
    </reaction>
</comment>
<accession>A0A229FRM6</accession>
<keyword evidence="7" id="KW-1185">Reference proteome</keyword>
<dbReference type="AlphaFoldDB" id="A0A229FRM6"/>
<sequence length="274" mass="30812">MSSKPRIVFIVSDGTGITAETFSQSILAQFELPFRQIRMPFINTVDKAHQAVREINEYAKSSGLEPIVFTTLVDSEVNAIVSEANCVMMDMFQTFIVPLEQALGVKSTHAIGRFHNNADTESYKNRIEAINFSLAHDDGQSNQNLADADVILVGVSRSGKTPTSLYLAMQYGLKSANYPLIPDDFERNQMPSDLMPFRKKLFGLTIDPMRLSEIRNERRPGSNYAKIENCRYEVSAAEAMMRKQAIPWLSTTNKSIEEIATTILQEINPDRSNY</sequence>
<dbReference type="OrthoDB" id="9782201at2"/>
<dbReference type="HAMAP" id="MF_01062">
    <property type="entry name" value="PSRP"/>
    <property type="match status" value="1"/>
</dbReference>
<dbReference type="RefSeq" id="WP_089516698.1">
    <property type="nucleotide sequence ID" value="NZ_NJGG01000003.1"/>
</dbReference>
<keyword evidence="2 5" id="KW-0808">Transferase</keyword>
<dbReference type="Pfam" id="PF03618">
    <property type="entry name" value="Kinase-PPPase"/>
    <property type="match status" value="1"/>
</dbReference>
<proteinExistence type="inferred from homology"/>
<comment type="similarity">
    <text evidence="5">Belongs to the pyruvate, phosphate/water dikinase regulatory protein family. PSRP subfamily.</text>
</comment>
<dbReference type="GO" id="GO:0005524">
    <property type="term" value="F:ATP binding"/>
    <property type="evidence" value="ECO:0007669"/>
    <property type="project" value="InterPro"/>
</dbReference>
<comment type="catalytic activity">
    <reaction evidence="5">
        <text>[pyruvate, water dikinase] + ADP = [pyruvate, water dikinase]-phosphate + AMP + H(+)</text>
        <dbReference type="Rhea" id="RHEA:46020"/>
        <dbReference type="Rhea" id="RHEA-COMP:11425"/>
        <dbReference type="Rhea" id="RHEA-COMP:11426"/>
        <dbReference type="ChEBI" id="CHEBI:15378"/>
        <dbReference type="ChEBI" id="CHEBI:43176"/>
        <dbReference type="ChEBI" id="CHEBI:68546"/>
        <dbReference type="ChEBI" id="CHEBI:456215"/>
        <dbReference type="ChEBI" id="CHEBI:456216"/>
        <dbReference type="EC" id="2.7.11.33"/>
    </reaction>
</comment>
<dbReference type="GO" id="GO:0004674">
    <property type="term" value="F:protein serine/threonine kinase activity"/>
    <property type="evidence" value="ECO:0007669"/>
    <property type="project" value="UniProtKB-UniRule"/>
</dbReference>
<keyword evidence="1 5" id="KW-0723">Serine/threonine-protein kinase</keyword>
<dbReference type="EC" id="2.7.4.28" evidence="5"/>
<evidence type="ECO:0000256" key="2">
    <source>
        <dbReference type="ARBA" id="ARBA00022679"/>
    </source>
</evidence>
<dbReference type="NCBIfam" id="NF003742">
    <property type="entry name" value="PRK05339.1"/>
    <property type="match status" value="1"/>
</dbReference>
<evidence type="ECO:0000313" key="7">
    <source>
        <dbReference type="Proteomes" id="UP000215188"/>
    </source>
</evidence>
<dbReference type="EMBL" id="NJGG01000003">
    <property type="protein sequence ID" value="OXL14655.1"/>
    <property type="molecule type" value="Genomic_DNA"/>
</dbReference>
<evidence type="ECO:0000256" key="4">
    <source>
        <dbReference type="ARBA" id="ARBA00022777"/>
    </source>
</evidence>
<keyword evidence="4 5" id="KW-0418">Kinase</keyword>
<organism evidence="6 7">
    <name type="scientific">Polynucleobacter cosmopolitanus</name>
    <dbReference type="NCBI Taxonomy" id="351345"/>
    <lineage>
        <taxon>Bacteria</taxon>
        <taxon>Pseudomonadati</taxon>
        <taxon>Pseudomonadota</taxon>
        <taxon>Betaproteobacteria</taxon>
        <taxon>Burkholderiales</taxon>
        <taxon>Burkholderiaceae</taxon>
        <taxon>Polynucleobacter</taxon>
    </lineage>
</organism>
<dbReference type="GO" id="GO:0043531">
    <property type="term" value="F:ADP binding"/>
    <property type="evidence" value="ECO:0007669"/>
    <property type="project" value="UniProtKB-UniRule"/>
</dbReference>
<gene>
    <name evidence="6" type="ORF">AOC33_08845</name>
</gene>
<evidence type="ECO:0000256" key="5">
    <source>
        <dbReference type="HAMAP-Rule" id="MF_01062"/>
    </source>
</evidence>
<dbReference type="PANTHER" id="PTHR31756:SF3">
    <property type="entry name" value="PYRUVATE, PHOSPHATE DIKINASE REGULATORY PROTEIN 1, CHLOROPLASTIC"/>
    <property type="match status" value="1"/>
</dbReference>
<dbReference type="EC" id="2.7.11.33" evidence="5"/>
<protein>
    <recommendedName>
        <fullName evidence="5">Putative phosphoenolpyruvate synthase regulatory protein</fullName>
        <shortName evidence="5">PEP synthase regulatory protein</shortName>
        <shortName evidence="5">PSRP</shortName>
        <ecNumber evidence="5">2.7.11.33</ecNumber>
        <ecNumber evidence="5">2.7.4.28</ecNumber>
    </recommendedName>
    <alternativeName>
        <fullName evidence="5">Pyruvate, water dikinase regulatory protein</fullName>
    </alternativeName>
</protein>
<dbReference type="GO" id="GO:0016776">
    <property type="term" value="F:phosphotransferase activity, phosphate group as acceptor"/>
    <property type="evidence" value="ECO:0007669"/>
    <property type="project" value="UniProtKB-UniRule"/>
</dbReference>
<keyword evidence="6" id="KW-0670">Pyruvate</keyword>